<keyword evidence="6 17" id="KW-0479">Metal-binding</keyword>
<keyword evidence="7" id="KW-0677">Repeat</keyword>
<feature type="transmembrane region" description="Helical" evidence="17">
    <location>
        <begin position="998"/>
        <end position="1022"/>
    </location>
</feature>
<evidence type="ECO:0000256" key="15">
    <source>
        <dbReference type="ARBA" id="ARBA00023065"/>
    </source>
</evidence>
<dbReference type="Pfam" id="PF00403">
    <property type="entry name" value="HMA"/>
    <property type="match status" value="8"/>
</dbReference>
<dbReference type="NCBIfam" id="TIGR00003">
    <property type="entry name" value="copper ion binding protein"/>
    <property type="match status" value="7"/>
</dbReference>
<feature type="domain" description="HMA" evidence="19">
    <location>
        <begin position="496"/>
        <end position="562"/>
    </location>
</feature>
<dbReference type="GO" id="GO:0005886">
    <property type="term" value="C:plasma membrane"/>
    <property type="evidence" value="ECO:0007669"/>
    <property type="project" value="TreeGrafter"/>
</dbReference>
<keyword evidence="5 17" id="KW-0812">Transmembrane</keyword>
<evidence type="ECO:0000313" key="21">
    <source>
        <dbReference type="Proteomes" id="UP001208570"/>
    </source>
</evidence>
<keyword evidence="14" id="KW-0186">Copper</keyword>
<dbReference type="PANTHER" id="PTHR43520:SF8">
    <property type="entry name" value="P-TYPE CU(+) TRANSPORTER"/>
    <property type="match status" value="1"/>
</dbReference>
<feature type="transmembrane region" description="Helical" evidence="17">
    <location>
        <begin position="731"/>
        <end position="753"/>
    </location>
</feature>
<accession>A0AAD9J5K9</accession>
<evidence type="ECO:0000256" key="13">
    <source>
        <dbReference type="ARBA" id="ARBA00022989"/>
    </source>
</evidence>
<comment type="similarity">
    <text evidence="2 17">Belongs to the cation transport ATPase (P-type) (TC 3.A.3) family. Type IB subfamily.</text>
</comment>
<evidence type="ECO:0000256" key="6">
    <source>
        <dbReference type="ARBA" id="ARBA00022723"/>
    </source>
</evidence>
<keyword evidence="12" id="KW-1278">Translocase</keyword>
<feature type="domain" description="HMA" evidence="19">
    <location>
        <begin position="151"/>
        <end position="217"/>
    </location>
</feature>
<evidence type="ECO:0000256" key="2">
    <source>
        <dbReference type="ARBA" id="ARBA00006024"/>
    </source>
</evidence>
<dbReference type="SUPFAM" id="SSF81653">
    <property type="entry name" value="Calcium ATPase, transduction domain A"/>
    <property type="match status" value="1"/>
</dbReference>
<evidence type="ECO:0000256" key="16">
    <source>
        <dbReference type="ARBA" id="ARBA00023136"/>
    </source>
</evidence>
<dbReference type="FunFam" id="3.40.50.1000:FF:000031">
    <property type="entry name" value="Probable copper-transporting ATPase HMA5"/>
    <property type="match status" value="1"/>
</dbReference>
<evidence type="ECO:0000256" key="18">
    <source>
        <dbReference type="SAM" id="MobiDB-lite"/>
    </source>
</evidence>
<dbReference type="NCBIfam" id="TIGR01525">
    <property type="entry name" value="ATPase-IB_hvy"/>
    <property type="match status" value="1"/>
</dbReference>
<proteinExistence type="inferred from homology"/>
<feature type="domain" description="HMA" evidence="19">
    <location>
        <begin position="303"/>
        <end position="369"/>
    </location>
</feature>
<dbReference type="InterPro" id="IPR006121">
    <property type="entry name" value="HMA_dom"/>
</dbReference>
<dbReference type="InterPro" id="IPR006122">
    <property type="entry name" value="HMA_Cu_ion-bd"/>
</dbReference>
<evidence type="ECO:0000256" key="1">
    <source>
        <dbReference type="ARBA" id="ARBA00004166"/>
    </source>
</evidence>
<feature type="domain" description="HMA" evidence="19">
    <location>
        <begin position="77"/>
        <end position="143"/>
    </location>
</feature>
<dbReference type="GO" id="GO:0005507">
    <property type="term" value="F:copper ion binding"/>
    <property type="evidence" value="ECO:0007669"/>
    <property type="project" value="InterPro"/>
</dbReference>
<feature type="transmembrane region" description="Helical" evidence="17">
    <location>
        <begin position="1375"/>
        <end position="1398"/>
    </location>
</feature>
<keyword evidence="4" id="KW-0813">Transport</keyword>
<dbReference type="InterPro" id="IPR036163">
    <property type="entry name" value="HMA_dom_sf"/>
</dbReference>
<feature type="domain" description="HMA" evidence="19">
    <location>
        <begin position="4"/>
        <end position="70"/>
    </location>
</feature>
<dbReference type="InterPro" id="IPR044492">
    <property type="entry name" value="P_typ_ATPase_HD_dom"/>
</dbReference>
<dbReference type="InterPro" id="IPR023298">
    <property type="entry name" value="ATPase_P-typ_TM_dom_sf"/>
</dbReference>
<gene>
    <name evidence="20" type="ORF">LSH36_619g01079</name>
</gene>
<feature type="transmembrane region" description="Helical" evidence="17">
    <location>
        <begin position="662"/>
        <end position="681"/>
    </location>
</feature>
<dbReference type="PROSITE" id="PS01047">
    <property type="entry name" value="HMA_1"/>
    <property type="match status" value="5"/>
</dbReference>
<feature type="transmembrane region" description="Helical" evidence="17">
    <location>
        <begin position="1404"/>
        <end position="1426"/>
    </location>
</feature>
<dbReference type="InterPro" id="IPR023299">
    <property type="entry name" value="ATPase_P-typ_cyto_dom_N"/>
</dbReference>
<dbReference type="PRINTS" id="PR00942">
    <property type="entry name" value="CUATPASEI"/>
</dbReference>
<feature type="transmembrane region" description="Helical" evidence="17">
    <location>
        <begin position="954"/>
        <end position="978"/>
    </location>
</feature>
<dbReference type="FunFam" id="3.30.70.100:FF:000001">
    <property type="entry name" value="ATPase copper transporting beta"/>
    <property type="match status" value="8"/>
</dbReference>
<dbReference type="InterPro" id="IPR059000">
    <property type="entry name" value="ATPase_P-type_domA"/>
</dbReference>
<feature type="domain" description="HMA" evidence="19">
    <location>
        <begin position="233"/>
        <end position="299"/>
    </location>
</feature>
<dbReference type="Proteomes" id="UP001208570">
    <property type="component" value="Unassembled WGS sequence"/>
</dbReference>
<dbReference type="InterPro" id="IPR017969">
    <property type="entry name" value="Heavy-metal-associated_CS"/>
</dbReference>
<comment type="caution">
    <text evidence="20">The sequence shown here is derived from an EMBL/GenBank/DDBJ whole genome shotgun (WGS) entry which is preliminary data.</text>
</comment>
<keyword evidence="10 17" id="KW-0067">ATP-binding</keyword>
<evidence type="ECO:0000256" key="14">
    <source>
        <dbReference type="ARBA" id="ARBA00023008"/>
    </source>
</evidence>
<dbReference type="Gene3D" id="2.70.150.10">
    <property type="entry name" value="Calcium-transporting ATPase, cytoplasmic transduction domain A"/>
    <property type="match status" value="1"/>
</dbReference>
<evidence type="ECO:0000256" key="17">
    <source>
        <dbReference type="RuleBase" id="RU362081"/>
    </source>
</evidence>
<dbReference type="PROSITE" id="PS00154">
    <property type="entry name" value="ATPASE_E1_E2"/>
    <property type="match status" value="1"/>
</dbReference>
<dbReference type="InterPro" id="IPR001757">
    <property type="entry name" value="P_typ_ATPase"/>
</dbReference>
<dbReference type="GO" id="GO:0055070">
    <property type="term" value="P:copper ion homeostasis"/>
    <property type="evidence" value="ECO:0007669"/>
    <property type="project" value="TreeGrafter"/>
</dbReference>
<dbReference type="InterPro" id="IPR018303">
    <property type="entry name" value="ATPase_P-typ_P_site"/>
</dbReference>
<dbReference type="SFLD" id="SFLDG00002">
    <property type="entry name" value="C1.7:_P-type_atpase_like"/>
    <property type="match status" value="1"/>
</dbReference>
<dbReference type="PROSITE" id="PS50846">
    <property type="entry name" value="HMA_2"/>
    <property type="match status" value="8"/>
</dbReference>
<dbReference type="GO" id="GO:0140581">
    <property type="term" value="F:P-type monovalent copper transporter activity"/>
    <property type="evidence" value="ECO:0007669"/>
    <property type="project" value="UniProtKB-EC"/>
</dbReference>
<dbReference type="SUPFAM" id="SSF55008">
    <property type="entry name" value="HMA, heavy metal-associated domain"/>
    <property type="match status" value="8"/>
</dbReference>
<dbReference type="GO" id="GO:0043682">
    <property type="term" value="F:P-type divalent copper transporter activity"/>
    <property type="evidence" value="ECO:0007669"/>
    <property type="project" value="TreeGrafter"/>
</dbReference>
<feature type="transmembrane region" description="Helical" evidence="17">
    <location>
        <begin position="765"/>
        <end position="788"/>
    </location>
</feature>
<reference evidence="20" key="1">
    <citation type="journal article" date="2023" name="Mol. Biol. Evol.">
        <title>Third-Generation Sequencing Reveals the Adaptive Role of the Epigenome in Three Deep-Sea Polychaetes.</title>
        <authorList>
            <person name="Perez M."/>
            <person name="Aroh O."/>
            <person name="Sun Y."/>
            <person name="Lan Y."/>
            <person name="Juniper S.K."/>
            <person name="Young C.R."/>
            <person name="Angers B."/>
            <person name="Qian P.Y."/>
        </authorList>
    </citation>
    <scope>NUCLEOTIDE SEQUENCE</scope>
    <source>
        <strain evidence="20">P08H-3</strain>
    </source>
</reference>
<feature type="domain" description="HMA" evidence="19">
    <location>
        <begin position="571"/>
        <end position="637"/>
    </location>
</feature>
<dbReference type="PANTHER" id="PTHR43520">
    <property type="entry name" value="ATP7, ISOFORM B"/>
    <property type="match status" value="1"/>
</dbReference>
<dbReference type="InterPro" id="IPR027256">
    <property type="entry name" value="P-typ_ATPase_IB"/>
</dbReference>
<evidence type="ECO:0000256" key="12">
    <source>
        <dbReference type="ARBA" id="ARBA00022967"/>
    </source>
</evidence>
<evidence type="ECO:0000259" key="19">
    <source>
        <dbReference type="PROSITE" id="PS50846"/>
    </source>
</evidence>
<comment type="subcellular location">
    <subcellularLocation>
        <location evidence="1">Golgi apparatus</location>
        <location evidence="1">trans-Golgi network membrane</location>
        <topology evidence="1">Multi-pass membrane protein</topology>
    </subcellularLocation>
    <subcellularLocation>
        <location evidence="17">Membrane</location>
    </subcellularLocation>
</comment>
<evidence type="ECO:0000256" key="11">
    <source>
        <dbReference type="ARBA" id="ARBA00022842"/>
    </source>
</evidence>
<dbReference type="SFLD" id="SFLDF00027">
    <property type="entry name" value="p-type_atpase"/>
    <property type="match status" value="1"/>
</dbReference>
<feature type="domain" description="HMA" evidence="19">
    <location>
        <begin position="382"/>
        <end position="448"/>
    </location>
</feature>
<keyword evidence="16 17" id="KW-0472">Membrane</keyword>
<evidence type="ECO:0000256" key="10">
    <source>
        <dbReference type="ARBA" id="ARBA00022840"/>
    </source>
</evidence>
<dbReference type="FunFam" id="3.40.1110.10:FF:000023">
    <property type="entry name" value="Copper-transporting ATPase 1, putative"/>
    <property type="match status" value="1"/>
</dbReference>
<keyword evidence="9" id="KW-0187">Copper transport</keyword>
<keyword evidence="8 17" id="KW-0547">Nucleotide-binding</keyword>
<evidence type="ECO:0000313" key="20">
    <source>
        <dbReference type="EMBL" id="KAK2146280.1"/>
    </source>
</evidence>
<protein>
    <recommendedName>
        <fullName evidence="3">P-type Cu(+) transporter</fullName>
        <ecNumber evidence="3">7.2.2.8</ecNumber>
    </recommendedName>
</protein>
<keyword evidence="21" id="KW-1185">Reference proteome</keyword>
<keyword evidence="15" id="KW-0406">Ion transport</keyword>
<dbReference type="InterPro" id="IPR036412">
    <property type="entry name" value="HAD-like_sf"/>
</dbReference>
<dbReference type="GO" id="GO:0015677">
    <property type="term" value="P:copper ion import"/>
    <property type="evidence" value="ECO:0007669"/>
    <property type="project" value="TreeGrafter"/>
</dbReference>
<dbReference type="InterPro" id="IPR023214">
    <property type="entry name" value="HAD_sf"/>
</dbReference>
<evidence type="ECO:0000256" key="5">
    <source>
        <dbReference type="ARBA" id="ARBA00022692"/>
    </source>
</evidence>
<dbReference type="Gene3D" id="3.40.1110.10">
    <property type="entry name" value="Calcium-transporting ATPase, cytoplasmic domain N"/>
    <property type="match status" value="1"/>
</dbReference>
<evidence type="ECO:0000256" key="7">
    <source>
        <dbReference type="ARBA" id="ARBA00022737"/>
    </source>
</evidence>
<evidence type="ECO:0000256" key="9">
    <source>
        <dbReference type="ARBA" id="ARBA00022796"/>
    </source>
</evidence>
<dbReference type="GO" id="GO:0016887">
    <property type="term" value="F:ATP hydrolysis activity"/>
    <property type="evidence" value="ECO:0007669"/>
    <property type="project" value="InterPro"/>
</dbReference>
<dbReference type="EC" id="7.2.2.8" evidence="3"/>
<dbReference type="EMBL" id="JAODUP010000619">
    <property type="protein sequence ID" value="KAK2146280.1"/>
    <property type="molecule type" value="Genomic_DNA"/>
</dbReference>
<feature type="region of interest" description="Disordered" evidence="18">
    <location>
        <begin position="1484"/>
        <end position="1523"/>
    </location>
</feature>
<dbReference type="SUPFAM" id="SSF81665">
    <property type="entry name" value="Calcium ATPase, transmembrane domain M"/>
    <property type="match status" value="1"/>
</dbReference>
<keyword evidence="11" id="KW-0460">Magnesium</keyword>
<evidence type="ECO:0000256" key="3">
    <source>
        <dbReference type="ARBA" id="ARBA00012517"/>
    </source>
</evidence>
<dbReference type="Pfam" id="PF00702">
    <property type="entry name" value="Hydrolase"/>
    <property type="match status" value="1"/>
</dbReference>
<dbReference type="PRINTS" id="PR00119">
    <property type="entry name" value="CATATPASE"/>
</dbReference>
<dbReference type="NCBIfam" id="TIGR01494">
    <property type="entry name" value="ATPase_P-type"/>
    <property type="match status" value="2"/>
</dbReference>
<evidence type="ECO:0000256" key="4">
    <source>
        <dbReference type="ARBA" id="ARBA00022448"/>
    </source>
</evidence>
<dbReference type="FunFam" id="2.70.150.10:FF:000002">
    <property type="entry name" value="Copper-transporting ATPase 1, putative"/>
    <property type="match status" value="1"/>
</dbReference>
<dbReference type="GO" id="GO:0005802">
    <property type="term" value="C:trans-Golgi network"/>
    <property type="evidence" value="ECO:0007669"/>
    <property type="project" value="UniProtKB-ARBA"/>
</dbReference>
<dbReference type="CDD" id="cd00371">
    <property type="entry name" value="HMA"/>
    <property type="match status" value="8"/>
</dbReference>
<dbReference type="GO" id="GO:0005524">
    <property type="term" value="F:ATP binding"/>
    <property type="evidence" value="ECO:0007669"/>
    <property type="project" value="UniProtKB-UniRule"/>
</dbReference>
<dbReference type="InterPro" id="IPR008250">
    <property type="entry name" value="ATPase_P-typ_transduc_dom_A_sf"/>
</dbReference>
<organism evidence="20 21">
    <name type="scientific">Paralvinella palmiformis</name>
    <dbReference type="NCBI Taxonomy" id="53620"/>
    <lineage>
        <taxon>Eukaryota</taxon>
        <taxon>Metazoa</taxon>
        <taxon>Spiralia</taxon>
        <taxon>Lophotrochozoa</taxon>
        <taxon>Annelida</taxon>
        <taxon>Polychaeta</taxon>
        <taxon>Sedentaria</taxon>
        <taxon>Canalipalpata</taxon>
        <taxon>Terebellida</taxon>
        <taxon>Terebelliformia</taxon>
        <taxon>Alvinellidae</taxon>
        <taxon>Paralvinella</taxon>
    </lineage>
</organism>
<dbReference type="SUPFAM" id="SSF56784">
    <property type="entry name" value="HAD-like"/>
    <property type="match status" value="1"/>
</dbReference>
<evidence type="ECO:0000256" key="8">
    <source>
        <dbReference type="ARBA" id="ARBA00022741"/>
    </source>
</evidence>
<keyword evidence="13 17" id="KW-1133">Transmembrane helix</keyword>
<dbReference type="Gene3D" id="3.40.50.1000">
    <property type="entry name" value="HAD superfamily/HAD-like"/>
    <property type="match status" value="1"/>
</dbReference>
<name>A0AAD9J5K9_9ANNE</name>
<dbReference type="CDD" id="cd02094">
    <property type="entry name" value="P-type_ATPase_Cu-like"/>
    <property type="match status" value="1"/>
</dbReference>
<dbReference type="Pfam" id="PF00122">
    <property type="entry name" value="E1-E2_ATPase"/>
    <property type="match status" value="1"/>
</dbReference>
<dbReference type="Gene3D" id="3.30.70.100">
    <property type="match status" value="8"/>
</dbReference>
<feature type="compositionally biased region" description="Basic and acidic residues" evidence="18">
    <location>
        <begin position="1514"/>
        <end position="1523"/>
    </location>
</feature>
<dbReference type="SFLD" id="SFLDS00003">
    <property type="entry name" value="Haloacid_Dehalogenase"/>
    <property type="match status" value="1"/>
</dbReference>
<sequence>MEGEVNILSILGMTCQSCVLNVEGKLGKMSGVHSVKVSLQNQESIVYHDPERVNVVDLIKGIRELSFVAEVKRHCYEDIVVYIHGMTCMSCVRSIEGNMVAVSGLKFIKVFLDKKEAYVKYDPDLVTPEVIRQNIEDMGFQASLTMPDDLDQVKIGIKGMTCQSCVNNIEGVIVERSGVRDIKVSLEKCEAVIKYNIHKTSPLELRCAVEDLGYDAFWDYLDRPNEQSNNDIMSCSITIEGMTCHSCVRNIEASIGKQTGVKRISVSLENKEAMISYHPSVTSPDVLREQIEDMGYDALLKSDSCTIDIDGMTCQSCVQNIESQMSATLGISYIKVSLECSKADIGFKPDLITAQMIADRIVDMGYDAKVTTHRGTDPSALMHSTINIKGIHSNSCTRTIESKLSTVKGVARVEVSLLSETADVWYDGDQVRTKELCNAVEAAGEFNAYLEDCNAEQATVIDMEPGPSGWHGTSSDISGGGRQVKFVSTSERDDYEKCFLKVSGMTCGSCVANIERNLKKLEGIEKVLVSLMAQKAEIRYDPAYIMPSQIANKVTEIGYTSVIIDNEEENGTVDLLIEGMTCSSCVHNIKSNLLRKAGILEVNIALTTSKGKVKYDPEVTGVRDVIHHIDTLGYKASLFKDDSKNAALADHKKIIKRWRTSFLYSLLFGIPVMLVMFYFMADAAIWKRACERQLNDVSNSTEGTTDSMEENLVSCDYQTYMVTAGLSLENLLMFILCTPCQFLGGRYFYIMAVKAVRHRTTNMDVLIAMATTIAYVYSVLVLIVAMILKEESSPKTFFETPPMLLVFITLGRWLENIAKGKTSEALTKLMSLQATEACLVEKDKEGYILKSEYISVDLVQRGDILKVVPGEKVPVDGRVLEGQSMCDESLITGESMPVSKKPGSDVIGGSINQHGTLMIEARHVGADSALAQIVKLVEEAQTSKAPIQQVADTIAGYFVPVVILLSVATLIVWIIIGYVNIELINPDFTKGTLNKNEIIFEMAFKFGITVLCIACPCALGLATPTAVMVGTGVGAINGILIKGGEPLETAHKITTIVFDKTGTVTHGVPRVARVKMFVDNSVCSIHKLLAIAGTAESSSEHPLATAVVKYVKKVLSTETLGNTNDFQAIPGCGLICNVTNVELLISSKLSDIEIMNRRNSTSSYKVIIDNISDNVISLDSESVASSNIHADKQYRVLIGNREWMKRNTLEVTPEIDKAMEGHEVQGHTAVLCAINGHIIAMIAIADTVKSEAHLAVYALKKMGLDVMLLTGDNRKTAKAIAKQVGINTVFAEVLPSHKVAKVKGLQESGHKVAMVGDGINDSPALAQADIGIAIGTGTDVAVEAADVVLIRNDLLDVVAAMLLSKKTVLRIRINFFAATVYNILGIPIAAGVLVPLGIELEPWMASAAMALSSVSVVCSSLLLKLWRKPQQERMATRHYISDYEAEQSRTDDWIKVYRGLGDDDFPEMSMKGSLKGSILQKLSIGSSGSRSSRDRRLTPDQHGLLVQSDVESSDVEHEISTRL</sequence>